<name>A0A847VDL8_9BACT</name>
<protein>
    <submittedName>
        <fullName evidence="2">ThiF family adenylyltransferase</fullName>
    </submittedName>
</protein>
<dbReference type="PANTHER" id="PTHR43267">
    <property type="entry name" value="TRNA THREONYLCARBAMOYLADENOSINE DEHYDRATASE"/>
    <property type="match status" value="1"/>
</dbReference>
<dbReference type="SUPFAM" id="SSF69572">
    <property type="entry name" value="Activating enzymes of the ubiquitin-like proteins"/>
    <property type="match status" value="1"/>
</dbReference>
<feature type="domain" description="THIF-type NAD/FAD binding fold" evidence="1">
    <location>
        <begin position="37"/>
        <end position="278"/>
    </location>
</feature>
<sequence>MIEKNEQKRERKDLQIDSLTREEYYNELIVSSERFVDPVIQEKFRNTNLLIAGVGSVGNPIAMMAVRSGAEQITVMDPDSVEVSNLSRQQYSVSQVGQNKADMTLQNMLEVNPYIHSKSEPLGMTLENANEYVRNADIVVDGIDIRSLDVIYELHKKACEFKKPVLVGYDLAGTAMVAVYRYDKDRMTPLKGELNEEKIEEFKGVRDAYRDGLVTEAEFLNYVYDAFTGPINPFKVPVEQLQELVERDDEDNRTYQLGTTSAVLSSLMVETMRRIVADERVKDIVIVDIPSEVRRTNPSVISRIPLLLRTLMRVKARGLKVKDVINKIR</sequence>
<dbReference type="GO" id="GO:0016779">
    <property type="term" value="F:nucleotidyltransferase activity"/>
    <property type="evidence" value="ECO:0007669"/>
    <property type="project" value="UniProtKB-KW"/>
</dbReference>
<dbReference type="Gene3D" id="3.40.50.720">
    <property type="entry name" value="NAD(P)-binding Rossmann-like Domain"/>
    <property type="match status" value="1"/>
</dbReference>
<keyword evidence="2" id="KW-0548">Nucleotidyltransferase</keyword>
<proteinExistence type="predicted"/>
<dbReference type="GO" id="GO:0008641">
    <property type="term" value="F:ubiquitin-like modifier activating enzyme activity"/>
    <property type="evidence" value="ECO:0007669"/>
    <property type="project" value="InterPro"/>
</dbReference>
<evidence type="ECO:0000313" key="2">
    <source>
        <dbReference type="EMBL" id="NLZ24633.1"/>
    </source>
</evidence>
<dbReference type="GO" id="GO:0061503">
    <property type="term" value="F:tRNA threonylcarbamoyladenosine dehydratase"/>
    <property type="evidence" value="ECO:0007669"/>
    <property type="project" value="TreeGrafter"/>
</dbReference>
<dbReference type="AlphaFoldDB" id="A0A847VDL8"/>
<dbReference type="InterPro" id="IPR000594">
    <property type="entry name" value="ThiF_NAD_FAD-bd"/>
</dbReference>
<keyword evidence="2" id="KW-0808">Transferase</keyword>
<gene>
    <name evidence="2" type="ORF">GX888_02740</name>
</gene>
<reference evidence="2 3" key="1">
    <citation type="journal article" date="2020" name="Biotechnol. Biofuels">
        <title>New insights from the biogas microbiome by comprehensive genome-resolved metagenomics of nearly 1600 species originating from multiple anaerobic digesters.</title>
        <authorList>
            <person name="Campanaro S."/>
            <person name="Treu L."/>
            <person name="Rodriguez-R L.M."/>
            <person name="Kovalovszki A."/>
            <person name="Ziels R.M."/>
            <person name="Maus I."/>
            <person name="Zhu X."/>
            <person name="Kougias P.G."/>
            <person name="Basile A."/>
            <person name="Luo G."/>
            <person name="Schluter A."/>
            <person name="Konstantinidis K.T."/>
            <person name="Angelidaki I."/>
        </authorList>
    </citation>
    <scope>NUCLEOTIDE SEQUENCE [LARGE SCALE GENOMIC DNA]</scope>
    <source>
        <strain evidence="2">AS19jrsBPTG_9</strain>
    </source>
</reference>
<dbReference type="GO" id="GO:0061504">
    <property type="term" value="P:cyclic threonylcarbamoyladenosine biosynthetic process"/>
    <property type="evidence" value="ECO:0007669"/>
    <property type="project" value="TreeGrafter"/>
</dbReference>
<accession>A0A847VDL8</accession>
<dbReference type="Pfam" id="PF00899">
    <property type="entry name" value="ThiF"/>
    <property type="match status" value="1"/>
</dbReference>
<dbReference type="PANTHER" id="PTHR43267:SF3">
    <property type="entry name" value="THIF PROTEIN"/>
    <property type="match status" value="1"/>
</dbReference>
<dbReference type="EMBL" id="JAAZIL010000066">
    <property type="protein sequence ID" value="NLZ24633.1"/>
    <property type="molecule type" value="Genomic_DNA"/>
</dbReference>
<dbReference type="Proteomes" id="UP000564033">
    <property type="component" value="Unassembled WGS sequence"/>
</dbReference>
<organism evidence="2 3">
    <name type="scientific">Candidatus Dojkabacteria bacterium</name>
    <dbReference type="NCBI Taxonomy" id="2099670"/>
    <lineage>
        <taxon>Bacteria</taxon>
        <taxon>Candidatus Dojkabacteria</taxon>
    </lineage>
</organism>
<dbReference type="InterPro" id="IPR045886">
    <property type="entry name" value="ThiF/MoeB/HesA"/>
</dbReference>
<evidence type="ECO:0000313" key="3">
    <source>
        <dbReference type="Proteomes" id="UP000564033"/>
    </source>
</evidence>
<dbReference type="CDD" id="cd01483">
    <property type="entry name" value="E1_enzyme_family"/>
    <property type="match status" value="1"/>
</dbReference>
<dbReference type="InterPro" id="IPR035985">
    <property type="entry name" value="Ubiquitin-activating_enz"/>
</dbReference>
<evidence type="ECO:0000259" key="1">
    <source>
        <dbReference type="Pfam" id="PF00899"/>
    </source>
</evidence>
<comment type="caution">
    <text evidence="2">The sequence shown here is derived from an EMBL/GenBank/DDBJ whole genome shotgun (WGS) entry which is preliminary data.</text>
</comment>